<dbReference type="Pfam" id="PF25805">
    <property type="entry name" value="IQUB"/>
    <property type="match status" value="1"/>
</dbReference>
<dbReference type="Proteomes" id="UP001231518">
    <property type="component" value="Chromosome 8"/>
</dbReference>
<evidence type="ECO:0000259" key="2">
    <source>
        <dbReference type="Pfam" id="PF25805"/>
    </source>
</evidence>
<gene>
    <name evidence="3" type="ORF">PYW07_016545</name>
</gene>
<dbReference type="EMBL" id="JARGEI010000015">
    <property type="protein sequence ID" value="KAJ8718989.1"/>
    <property type="molecule type" value="Genomic_DNA"/>
</dbReference>
<dbReference type="SUPFAM" id="SSF54236">
    <property type="entry name" value="Ubiquitin-like"/>
    <property type="match status" value="2"/>
</dbReference>
<dbReference type="InterPro" id="IPR037695">
    <property type="entry name" value="IQUB"/>
</dbReference>
<evidence type="ECO:0000256" key="1">
    <source>
        <dbReference type="SAM" id="MobiDB-lite"/>
    </source>
</evidence>
<dbReference type="InterPro" id="IPR057887">
    <property type="entry name" value="IQUB_helical"/>
</dbReference>
<comment type="caution">
    <text evidence="3">The sequence shown here is derived from an EMBL/GenBank/DDBJ whole genome shotgun (WGS) entry which is preliminary data.</text>
</comment>
<feature type="domain" description="IQ motif and ubiquitin-like" evidence="2">
    <location>
        <begin position="512"/>
        <end position="645"/>
    </location>
</feature>
<sequence length="838" mass="98225">MKKLDVHKLLGICTSPQNRTTVAASCQCELGRQKLLTAPPYKTTPSSDETKSRYPTAPCERDAAEKLICPISHVLVTFKAPLHRNDVYTKVFPASTPVKYVKRKLAKLLGVSNSNLLLTKNRNVLKETSVLSDLKIDPHGSLSIDVFTRDSEPFSLSSIPKESYMHELLHAVLPKKKDMPFIAIKFRILNQNATFTRSYHCIMKIHEIKKNLGELFNQDPENLVFLRGDYTLKDRMALMDLDYDKYGIAEVELLTKNKAILDLEKLYTELPVNDVLSVMVPFGTTLKQINVEIFSKPMKKPYLGGYRNVHTDAVYHHAYTQTPQKPEKLPPEKKNCRDTQTAEEREKIYDTNYSRATQMNSVHAYIPNVTDRIVVPKPYETYEAMIKRLNHDHYASIIQRAFRHHRFRQLAYKWLKECQERIARMKEEDRLEREAMERRLRRDLITKTFPKTREDFDQLYAMVDRWKHAEIARISQLHAKGPKIAEFSLLLDKEVELLRCIEDYRAKIREDSKKIKEKRFLEEISKPVAWYGRSGKLITMETVEIQKARKLKELYNSFIRSDLEVKERLELLVDMKFALQEFRHPLAEEIISLLDQECDLLVRRYNTHQLEFLRRRTAGAVIRLVQTSELNSGVTKYKDVRDYKKMEDGNLHFCELCHQIKSYTEFPLDTRMSGCLICKSCSWKDVKERTWIDMTPFKFILRAVQRDERRRKCWGSLAFVLQEKDIFFIVEKLWHSHSAISECSDLTELRLCRWHAHEDWSPWNCFLVTVAEMKAHLKLDEPETVYDEELVQKVANKHQLARANFEQLTAVNKRYTETGDWQGVRAPAVARVDAVERI</sequence>
<evidence type="ECO:0000313" key="3">
    <source>
        <dbReference type="EMBL" id="KAJ8718989.1"/>
    </source>
</evidence>
<dbReference type="PANTHER" id="PTHR21074:SF0">
    <property type="entry name" value="IQ AND UBIQUITIN-LIKE DOMAIN-CONTAINING PROTEIN"/>
    <property type="match status" value="1"/>
</dbReference>
<feature type="compositionally biased region" description="Basic and acidic residues" evidence="1">
    <location>
        <begin position="325"/>
        <end position="343"/>
    </location>
</feature>
<dbReference type="PANTHER" id="PTHR21074">
    <property type="entry name" value="IQ AND UBIQUITIN-LIKE DOMAIN-CONTAINING PROTEIN"/>
    <property type="match status" value="1"/>
</dbReference>
<protein>
    <recommendedName>
        <fullName evidence="2">IQ motif and ubiquitin-like domain-containing protein</fullName>
    </recommendedName>
</protein>
<dbReference type="GO" id="GO:0030317">
    <property type="term" value="P:flagellated sperm motility"/>
    <property type="evidence" value="ECO:0007669"/>
    <property type="project" value="TreeGrafter"/>
</dbReference>
<organism evidence="3 4">
    <name type="scientific">Mythimna separata</name>
    <name type="common">Oriental armyworm</name>
    <name type="synonym">Pseudaletia separata</name>
    <dbReference type="NCBI Taxonomy" id="271217"/>
    <lineage>
        <taxon>Eukaryota</taxon>
        <taxon>Metazoa</taxon>
        <taxon>Ecdysozoa</taxon>
        <taxon>Arthropoda</taxon>
        <taxon>Hexapoda</taxon>
        <taxon>Insecta</taxon>
        <taxon>Pterygota</taxon>
        <taxon>Neoptera</taxon>
        <taxon>Endopterygota</taxon>
        <taxon>Lepidoptera</taxon>
        <taxon>Glossata</taxon>
        <taxon>Ditrysia</taxon>
        <taxon>Noctuoidea</taxon>
        <taxon>Noctuidae</taxon>
        <taxon>Noctuinae</taxon>
        <taxon>Hadenini</taxon>
        <taxon>Mythimna</taxon>
    </lineage>
</organism>
<dbReference type="GO" id="GO:0001669">
    <property type="term" value="C:acrosomal vesicle"/>
    <property type="evidence" value="ECO:0007669"/>
    <property type="project" value="TreeGrafter"/>
</dbReference>
<evidence type="ECO:0000313" key="4">
    <source>
        <dbReference type="Proteomes" id="UP001231518"/>
    </source>
</evidence>
<dbReference type="InterPro" id="IPR029071">
    <property type="entry name" value="Ubiquitin-like_domsf"/>
</dbReference>
<name>A0AAD7YKQ5_MYTSE</name>
<accession>A0AAD7YKQ5</accession>
<feature type="region of interest" description="Disordered" evidence="1">
    <location>
        <begin position="320"/>
        <end position="343"/>
    </location>
</feature>
<dbReference type="GO" id="GO:0060271">
    <property type="term" value="P:cilium assembly"/>
    <property type="evidence" value="ECO:0007669"/>
    <property type="project" value="TreeGrafter"/>
</dbReference>
<keyword evidence="4" id="KW-1185">Reference proteome</keyword>
<reference evidence="3" key="1">
    <citation type="submission" date="2023-03" db="EMBL/GenBank/DDBJ databases">
        <title>Chromosome-level genomes of two armyworms, Mythimna separata and Mythimna loreyi, provide insights into the biosynthesis and reception of sex pheromones.</title>
        <authorList>
            <person name="Zhao H."/>
        </authorList>
    </citation>
    <scope>NUCLEOTIDE SEQUENCE</scope>
    <source>
        <strain evidence="3">BeijingLab</strain>
        <tissue evidence="3">Pupa</tissue>
    </source>
</reference>
<dbReference type="GO" id="GO:0031514">
    <property type="term" value="C:motile cilium"/>
    <property type="evidence" value="ECO:0007669"/>
    <property type="project" value="TreeGrafter"/>
</dbReference>
<dbReference type="AlphaFoldDB" id="A0AAD7YKQ5"/>
<proteinExistence type="predicted"/>